<evidence type="ECO:0000313" key="2">
    <source>
        <dbReference type="EMBL" id="BCX31509.1"/>
    </source>
</evidence>
<dbReference type="Proteomes" id="UP000825100">
    <property type="component" value="Plasmid WDN19_con2"/>
</dbReference>
<keyword evidence="3" id="KW-1185">Reference proteome</keyword>
<organism evidence="2 3">
    <name type="scientific">Latilactobacillus curvatus</name>
    <name type="common">Lactobacillus curvatus</name>
    <dbReference type="NCBI Taxonomy" id="28038"/>
    <lineage>
        <taxon>Bacteria</taxon>
        <taxon>Bacillati</taxon>
        <taxon>Bacillota</taxon>
        <taxon>Bacilli</taxon>
        <taxon>Lactobacillales</taxon>
        <taxon>Lactobacillaceae</taxon>
        <taxon>Latilactobacillus</taxon>
    </lineage>
</organism>
<accession>A0ABN6GKX3</accession>
<gene>
    <name evidence="2" type="ORF">LTWDN19_20760</name>
</gene>
<protein>
    <recommendedName>
        <fullName evidence="1">Thiopeptide-type bacteriocin biosynthesis domain-containing protein</fullName>
    </recommendedName>
</protein>
<feature type="domain" description="Thiopeptide-type bacteriocin biosynthesis" evidence="1">
    <location>
        <begin position="5"/>
        <end position="276"/>
    </location>
</feature>
<reference evidence="2 3" key="1">
    <citation type="submission" date="2021-05" db="EMBL/GenBank/DDBJ databases">
        <title>Complete Genome Sequence of Latilactobacillus sp. Strain WDN19, a High D-Aspartate-producing Lactic Acid Bacterium Isolated from a Japanese Pickle.</title>
        <authorList>
            <person name="Kajitani K."/>
            <person name="Takahashi S."/>
        </authorList>
    </citation>
    <scope>NUCLEOTIDE SEQUENCE [LARGE SCALE GENOMIC DNA]</scope>
    <source>
        <strain evidence="2 3">WDN19</strain>
        <plasmid evidence="2 3">WDN19_con2</plasmid>
    </source>
</reference>
<evidence type="ECO:0000313" key="3">
    <source>
        <dbReference type="Proteomes" id="UP000825100"/>
    </source>
</evidence>
<dbReference type="RefSeq" id="WP_035147759.1">
    <property type="nucleotide sequence ID" value="NZ_AP024686.1"/>
</dbReference>
<sequence>MKNSWLSIHMFVWDYSLFDNLIEHISSELKKADINNFFFIRYWEGGPHMRFRFKDGESNRGRILGIFENTLRQTRINYPDIEKKELDKKVFYDETFTDGKELNYKKLPWFGNLVISEVPYVREIDRYGGKEFIEFAEDSFVESTVLTCTLLTQQLNLVAKLLVYYDFVSLITKELYGSLVKKQKLCEMASNFWEELGISPLTNINKLRRLRDISQQVDLNHMYDHFATSLKRDFQVIKVSKGEEYANSVMFSQFHMFANRLGLPISGELACYKLLEEGCGVN</sequence>
<evidence type="ECO:0000259" key="1">
    <source>
        <dbReference type="Pfam" id="PF14028"/>
    </source>
</evidence>
<proteinExistence type="predicted"/>
<dbReference type="EMBL" id="AP024686">
    <property type="protein sequence ID" value="BCX31509.1"/>
    <property type="molecule type" value="Genomic_DNA"/>
</dbReference>
<dbReference type="Pfam" id="PF14028">
    <property type="entry name" value="Lant_dehydr_C"/>
    <property type="match status" value="1"/>
</dbReference>
<dbReference type="InterPro" id="IPR023809">
    <property type="entry name" value="Thiopep_bacteriocin_synth_dom"/>
</dbReference>
<name>A0ABN6GKX3_LATCU</name>
<geneLocation type="plasmid" evidence="2 3">
    <name>WDN19_con2</name>
</geneLocation>
<keyword evidence="2" id="KW-0614">Plasmid</keyword>